<evidence type="ECO:0000256" key="14">
    <source>
        <dbReference type="ARBA" id="ARBA00037916"/>
    </source>
</evidence>
<comment type="catalytic activity">
    <reaction evidence="17">
        <text>15-deoxy-Delta(12,14)-prostaglandin J2 + glutathione = 15-deoxy-Delta(12,14)-prostaglandin J2-S-(R)-glutathione</text>
        <dbReference type="Rhea" id="RHEA:75963"/>
        <dbReference type="ChEBI" id="CHEBI:57925"/>
        <dbReference type="ChEBI" id="CHEBI:85236"/>
        <dbReference type="ChEBI" id="CHEBI:194498"/>
    </reaction>
    <physiologicalReaction direction="left-to-right" evidence="17">
        <dbReference type="Rhea" id="RHEA:75964"/>
    </physiologicalReaction>
</comment>
<dbReference type="GO" id="GO:0005741">
    <property type="term" value="C:mitochondrial outer membrane"/>
    <property type="evidence" value="ECO:0007669"/>
    <property type="project" value="UniProtKB-SubCell"/>
</dbReference>
<evidence type="ECO:0000256" key="15">
    <source>
        <dbReference type="ARBA" id="ARBA00039056"/>
    </source>
</evidence>
<dbReference type="OrthoDB" id="410651at2759"/>
<sequence>MTISVSSDYGYVILVGASAALYQFVLGGQVSSQRKPSGVLYPHMYATKAECEQDKKKLIFNCYQRAHQNYLENLPSFLFFLSAGGLEYPKVAAAAGTLWLLGRIKYSSNYQKGDASKRNSSGAAVHYLGLLSLLGLSAYTGVKQVANL</sequence>
<evidence type="ECO:0000256" key="18">
    <source>
        <dbReference type="ARBA" id="ARBA00069748"/>
    </source>
</evidence>
<comment type="pathway">
    <text evidence="14">Lipid metabolism; arachidonate metabolism.</text>
</comment>
<dbReference type="InterPro" id="IPR001129">
    <property type="entry name" value="Membr-assoc_MAPEG"/>
</dbReference>
<organism evidence="22 23">
    <name type="scientific">Chytriomyces confervae</name>
    <dbReference type="NCBI Taxonomy" id="246404"/>
    <lineage>
        <taxon>Eukaryota</taxon>
        <taxon>Fungi</taxon>
        <taxon>Fungi incertae sedis</taxon>
        <taxon>Chytridiomycota</taxon>
        <taxon>Chytridiomycota incertae sedis</taxon>
        <taxon>Chytridiomycetes</taxon>
        <taxon>Chytridiales</taxon>
        <taxon>Chytriomycetaceae</taxon>
        <taxon>Chytriomyces</taxon>
    </lineage>
</organism>
<comment type="subcellular location">
    <subcellularLocation>
        <location evidence="1">Mitochondrion outer membrane</location>
        <topology evidence="1">Multi-pass membrane protein</topology>
    </subcellularLocation>
</comment>
<evidence type="ECO:0000256" key="20">
    <source>
        <dbReference type="ARBA" id="ARBA00076908"/>
    </source>
</evidence>
<keyword evidence="10" id="KW-0564">Palmitate</keyword>
<dbReference type="PANTHER" id="PTHR10250:SF26">
    <property type="entry name" value="GLUTATHIONE S-TRANSFERASE 3, MITOCHONDRIAL"/>
    <property type="match status" value="1"/>
</dbReference>
<name>A0A507ETW8_9FUNG</name>
<dbReference type="InterPro" id="IPR050997">
    <property type="entry name" value="MAPEG"/>
</dbReference>
<dbReference type="Pfam" id="PF01124">
    <property type="entry name" value="MAPEG"/>
    <property type="match status" value="1"/>
</dbReference>
<evidence type="ECO:0000313" key="22">
    <source>
        <dbReference type="EMBL" id="TPX66780.1"/>
    </source>
</evidence>
<keyword evidence="9 21" id="KW-0472">Membrane</keyword>
<dbReference type="EC" id="4.4.1.20" evidence="15"/>
<evidence type="ECO:0000256" key="13">
    <source>
        <dbReference type="ARBA" id="ARBA00037884"/>
    </source>
</evidence>
<dbReference type="AlphaFoldDB" id="A0A507ETW8"/>
<keyword evidence="2" id="KW-0808">Transferase</keyword>
<evidence type="ECO:0000256" key="11">
    <source>
        <dbReference type="ARBA" id="ARBA00023239"/>
    </source>
</evidence>
<dbReference type="GO" id="GO:0006629">
    <property type="term" value="P:lipid metabolic process"/>
    <property type="evidence" value="ECO:0007669"/>
    <property type="project" value="UniProtKB-KW"/>
</dbReference>
<feature type="transmembrane region" description="Helical" evidence="21">
    <location>
        <begin position="123"/>
        <end position="142"/>
    </location>
</feature>
<accession>A0A507ETW8</accession>
<keyword evidence="23" id="KW-1185">Reference proteome</keyword>
<comment type="caution">
    <text evidence="22">The sequence shown here is derived from an EMBL/GenBank/DDBJ whole genome shotgun (WGS) entry which is preliminary data.</text>
</comment>
<evidence type="ECO:0000313" key="23">
    <source>
        <dbReference type="Proteomes" id="UP000320333"/>
    </source>
</evidence>
<evidence type="ECO:0000256" key="10">
    <source>
        <dbReference type="ARBA" id="ARBA00023139"/>
    </source>
</evidence>
<comment type="pathway">
    <text evidence="13">Lipid metabolism; leukotriene C4 biosynthesis.</text>
</comment>
<keyword evidence="8" id="KW-0496">Mitochondrion</keyword>
<evidence type="ECO:0000256" key="17">
    <source>
        <dbReference type="ARBA" id="ARBA00051411"/>
    </source>
</evidence>
<comment type="catalytic activity">
    <reaction evidence="16">
        <text>leukotriene C4 = leukotriene A4 + glutathione</text>
        <dbReference type="Rhea" id="RHEA:17617"/>
        <dbReference type="ChEBI" id="CHEBI:57463"/>
        <dbReference type="ChEBI" id="CHEBI:57925"/>
        <dbReference type="ChEBI" id="CHEBI:57973"/>
        <dbReference type="EC" id="4.4.1.20"/>
    </reaction>
    <physiologicalReaction direction="right-to-left" evidence="16">
        <dbReference type="Rhea" id="RHEA:17619"/>
    </physiologicalReaction>
</comment>
<evidence type="ECO:0000256" key="1">
    <source>
        <dbReference type="ARBA" id="ARBA00004374"/>
    </source>
</evidence>
<evidence type="ECO:0000256" key="8">
    <source>
        <dbReference type="ARBA" id="ARBA00023128"/>
    </source>
</evidence>
<evidence type="ECO:0000256" key="4">
    <source>
        <dbReference type="ARBA" id="ARBA00022787"/>
    </source>
</evidence>
<reference evidence="22 23" key="1">
    <citation type="journal article" date="2019" name="Sci. Rep.">
        <title>Comparative genomics of chytrid fungi reveal insights into the obligate biotrophic and pathogenic lifestyle of Synchytrium endobioticum.</title>
        <authorList>
            <person name="van de Vossenberg B.T.L.H."/>
            <person name="Warris S."/>
            <person name="Nguyen H.D.T."/>
            <person name="van Gent-Pelzer M.P.E."/>
            <person name="Joly D.L."/>
            <person name="van de Geest H.C."/>
            <person name="Bonants P.J.M."/>
            <person name="Smith D.S."/>
            <person name="Levesque C.A."/>
            <person name="van der Lee T.A.J."/>
        </authorList>
    </citation>
    <scope>NUCLEOTIDE SEQUENCE [LARGE SCALE GENOMIC DNA]</scope>
    <source>
        <strain evidence="22 23">CBS 675.73</strain>
    </source>
</reference>
<keyword evidence="7" id="KW-0443">Lipid metabolism</keyword>
<dbReference type="Gene3D" id="1.20.120.550">
    <property type="entry name" value="Membrane associated eicosanoid/glutathione metabolism-like domain"/>
    <property type="match status" value="1"/>
</dbReference>
<evidence type="ECO:0000256" key="3">
    <source>
        <dbReference type="ARBA" id="ARBA00022692"/>
    </source>
</evidence>
<keyword evidence="5 21" id="KW-1133">Transmembrane helix</keyword>
<proteinExistence type="predicted"/>
<dbReference type="InterPro" id="IPR023352">
    <property type="entry name" value="MAPEG-like_dom_sf"/>
</dbReference>
<keyword evidence="3 21" id="KW-0812">Transmembrane</keyword>
<dbReference type="GO" id="GO:0005783">
    <property type="term" value="C:endoplasmic reticulum"/>
    <property type="evidence" value="ECO:0007669"/>
    <property type="project" value="TreeGrafter"/>
</dbReference>
<dbReference type="EMBL" id="QEAP01000425">
    <property type="protein sequence ID" value="TPX66780.1"/>
    <property type="molecule type" value="Genomic_DNA"/>
</dbReference>
<evidence type="ECO:0000256" key="21">
    <source>
        <dbReference type="SAM" id="Phobius"/>
    </source>
</evidence>
<evidence type="ECO:0000256" key="9">
    <source>
        <dbReference type="ARBA" id="ARBA00023136"/>
    </source>
</evidence>
<dbReference type="STRING" id="246404.A0A507ETW8"/>
<feature type="transmembrane region" description="Helical" evidence="21">
    <location>
        <begin position="77"/>
        <end position="102"/>
    </location>
</feature>
<evidence type="ECO:0000256" key="2">
    <source>
        <dbReference type="ARBA" id="ARBA00022679"/>
    </source>
</evidence>
<evidence type="ECO:0000256" key="12">
    <source>
        <dbReference type="ARBA" id="ARBA00023288"/>
    </source>
</evidence>
<evidence type="ECO:0000256" key="6">
    <source>
        <dbReference type="ARBA" id="ARBA00023002"/>
    </source>
</evidence>
<keyword evidence="11" id="KW-0456">Lyase</keyword>
<dbReference type="GO" id="GO:0004364">
    <property type="term" value="F:glutathione transferase activity"/>
    <property type="evidence" value="ECO:0007669"/>
    <property type="project" value="TreeGrafter"/>
</dbReference>
<dbReference type="FunFam" id="1.20.120.550:FF:000004">
    <property type="entry name" value="Microsomal glutathione S-transferase 3"/>
    <property type="match status" value="1"/>
</dbReference>
<feature type="transmembrane region" description="Helical" evidence="21">
    <location>
        <begin position="9"/>
        <end position="26"/>
    </location>
</feature>
<keyword evidence="12" id="KW-0449">Lipoprotein</keyword>
<evidence type="ECO:0000256" key="16">
    <source>
        <dbReference type="ARBA" id="ARBA00049298"/>
    </source>
</evidence>
<dbReference type="PANTHER" id="PTHR10250">
    <property type="entry name" value="MICROSOMAL GLUTATHIONE S-TRANSFERASE"/>
    <property type="match status" value="1"/>
</dbReference>
<keyword evidence="6" id="KW-0560">Oxidoreductase</keyword>
<evidence type="ECO:0000256" key="5">
    <source>
        <dbReference type="ARBA" id="ARBA00022989"/>
    </source>
</evidence>
<evidence type="ECO:0000256" key="7">
    <source>
        <dbReference type="ARBA" id="ARBA00023098"/>
    </source>
</evidence>
<dbReference type="SUPFAM" id="SSF161084">
    <property type="entry name" value="MAPEG domain-like"/>
    <property type="match status" value="1"/>
</dbReference>
<keyword evidence="4" id="KW-1000">Mitochondrion outer membrane</keyword>
<dbReference type="GO" id="GO:0004602">
    <property type="term" value="F:glutathione peroxidase activity"/>
    <property type="evidence" value="ECO:0007669"/>
    <property type="project" value="TreeGrafter"/>
</dbReference>
<dbReference type="GO" id="GO:0005635">
    <property type="term" value="C:nuclear envelope"/>
    <property type="evidence" value="ECO:0007669"/>
    <property type="project" value="TreeGrafter"/>
</dbReference>
<evidence type="ECO:0000256" key="19">
    <source>
        <dbReference type="ARBA" id="ARBA00075145"/>
    </source>
</evidence>
<dbReference type="Proteomes" id="UP000320333">
    <property type="component" value="Unassembled WGS sequence"/>
</dbReference>
<gene>
    <name evidence="22" type="ORF">CcCBS67573_g07704</name>
</gene>
<protein>
    <recommendedName>
        <fullName evidence="18">Glutathione S-transferase 3, mitochondrial</fullName>
        <ecNumber evidence="15">4.4.1.20</ecNumber>
    </recommendedName>
    <alternativeName>
        <fullName evidence="19">Glutathione peroxidase MGST3</fullName>
    </alternativeName>
    <alternativeName>
        <fullName evidence="20">LTC4 synthase MGST3</fullName>
    </alternativeName>
</protein>
<dbReference type="GO" id="GO:0004464">
    <property type="term" value="F:leukotriene-C4 synthase activity"/>
    <property type="evidence" value="ECO:0007669"/>
    <property type="project" value="UniProtKB-EC"/>
</dbReference>